<sequence length="566" mass="64274">MLFLLQFLKAVFNFLKKSFPWLAVFLLLLPIAIDYPLQASPEIRTLKLYLVHTGEKIVVTFKRNGKYDHAGLLKLSRALRDWRRNQVVMMDPRLFDLIWNVYRQVNTNEYIHVLCGFRSRQTNYMLRLKSSKVAENSQHILGKAMDFYIPGVPLKKLREVGMRLQGGGVGYYPESASPFVHLDVGGVRAWPRMTRYELARLFPDGKTMHLPSDGKPMPGYQQALNDYKNHMVNYQSQIGKRNNSNSEHPLTLMAMLFSSRKQESRRNYKSDKQDSLQLAKKIYSTPVSVAKHDTDENSAPTIAIDQKKDQENLQQASLSGIPIPQYRSNAVQEEKIMAFNEASPSVSSNPDEIFSSILSEKLNNSSSSLLSDNVPIPAFLERPSQNDNNQGIVMAYAEQLGMHDLMVPTPVTRPLQTDSLESSNTEEQNGDETDVSLTPEMVKLLEEQIKKHQLEDSSNHSFQKKNEEKRPPENKVASLNPSSYANVENLKGINLDKRVRIRAKWAFNKQKISAFKDGIQPVRFSTLKVAQKPTMVYVGGFSSINTSVDSSHFTGAAVNFMKAYKF</sequence>
<reference evidence="13 14" key="1">
    <citation type="journal article" date="2012" name="Stand. Genomic Sci.">
        <title>Complete genome sequence of Liberibacter crescens BT-1.</title>
        <authorList>
            <person name="Leonard M.T."/>
            <person name="Fagen J.R."/>
            <person name="Davis-Richardson A.G."/>
            <person name="Davis M.J."/>
            <person name="Triplett E.W."/>
        </authorList>
    </citation>
    <scope>NUCLEOTIDE SEQUENCE [LARGE SCALE GENOMIC DNA]</scope>
    <source>
        <strain evidence="13 14">BT-1</strain>
    </source>
</reference>
<dbReference type="InterPro" id="IPR010275">
    <property type="entry name" value="MepK"/>
</dbReference>
<accession>L0EUE9</accession>
<evidence type="ECO:0000256" key="10">
    <source>
        <dbReference type="ARBA" id="ARBA00093448"/>
    </source>
</evidence>
<dbReference type="EMBL" id="CP003789">
    <property type="protein sequence ID" value="AGA64577.1"/>
    <property type="molecule type" value="Genomic_DNA"/>
</dbReference>
<proteinExistence type="inferred from homology"/>
<gene>
    <name evidence="13" type="ordered locus">B488_05850</name>
</gene>
<keyword evidence="9" id="KW-0961">Cell wall biogenesis/degradation</keyword>
<dbReference type="CDD" id="cd14844">
    <property type="entry name" value="Zn-DD-carboxypeptidase_like"/>
    <property type="match status" value="1"/>
</dbReference>
<evidence type="ECO:0000256" key="2">
    <source>
        <dbReference type="ARBA" id="ARBA00004776"/>
    </source>
</evidence>
<feature type="region of interest" description="Disordered" evidence="12">
    <location>
        <begin position="409"/>
        <end position="436"/>
    </location>
</feature>
<dbReference type="STRING" id="1215343.B488_05850"/>
<evidence type="ECO:0000256" key="5">
    <source>
        <dbReference type="ARBA" id="ARBA00022729"/>
    </source>
</evidence>
<dbReference type="SUPFAM" id="SSF55166">
    <property type="entry name" value="Hedgehog/DD-peptidase"/>
    <property type="match status" value="1"/>
</dbReference>
<keyword evidence="14" id="KW-1185">Reference proteome</keyword>
<protein>
    <recommendedName>
        <fullName evidence="11">Murein endopeptidase K</fullName>
    </recommendedName>
</protein>
<feature type="compositionally biased region" description="Basic and acidic residues" evidence="12">
    <location>
        <begin position="453"/>
        <end position="473"/>
    </location>
</feature>
<dbReference type="PANTHER" id="PTHR37425:SF1">
    <property type="entry name" value="OUTER MEMBRANE PROTEIN"/>
    <property type="match status" value="1"/>
</dbReference>
<name>L0EUE9_LIBCB</name>
<comment type="similarity">
    <text evidence="10">Belongs to the peptidase M15 family.</text>
</comment>
<evidence type="ECO:0000313" key="13">
    <source>
        <dbReference type="EMBL" id="AGA64577.1"/>
    </source>
</evidence>
<organism evidence="13 14">
    <name type="scientific">Liberibacter crescens (strain BT-1)</name>
    <dbReference type="NCBI Taxonomy" id="1215343"/>
    <lineage>
        <taxon>Bacteria</taxon>
        <taxon>Pseudomonadati</taxon>
        <taxon>Pseudomonadota</taxon>
        <taxon>Alphaproteobacteria</taxon>
        <taxon>Hyphomicrobiales</taxon>
        <taxon>Rhizobiaceae</taxon>
        <taxon>Liberibacter</taxon>
    </lineage>
</organism>
<dbReference type="GO" id="GO:0046872">
    <property type="term" value="F:metal ion binding"/>
    <property type="evidence" value="ECO:0007669"/>
    <property type="project" value="UniProtKB-KW"/>
</dbReference>
<dbReference type="Proteomes" id="UP000010799">
    <property type="component" value="Chromosome"/>
</dbReference>
<comment type="pathway">
    <text evidence="2">Cell wall biogenesis; cell wall polysaccharide biosynthesis.</text>
</comment>
<dbReference type="GO" id="GO:0071555">
    <property type="term" value="P:cell wall organization"/>
    <property type="evidence" value="ECO:0007669"/>
    <property type="project" value="UniProtKB-KW"/>
</dbReference>
<keyword evidence="8" id="KW-0482">Metalloprotease</keyword>
<evidence type="ECO:0000256" key="7">
    <source>
        <dbReference type="ARBA" id="ARBA00022833"/>
    </source>
</evidence>
<dbReference type="RefSeq" id="WP_015273004.1">
    <property type="nucleotide sequence ID" value="NC_019907.1"/>
</dbReference>
<evidence type="ECO:0000256" key="8">
    <source>
        <dbReference type="ARBA" id="ARBA00023049"/>
    </source>
</evidence>
<dbReference type="PANTHER" id="PTHR37425">
    <property type="match status" value="1"/>
</dbReference>
<evidence type="ECO:0000256" key="3">
    <source>
        <dbReference type="ARBA" id="ARBA00022670"/>
    </source>
</evidence>
<evidence type="ECO:0000256" key="6">
    <source>
        <dbReference type="ARBA" id="ARBA00022801"/>
    </source>
</evidence>
<evidence type="ECO:0000256" key="12">
    <source>
        <dbReference type="SAM" id="MobiDB-lite"/>
    </source>
</evidence>
<keyword evidence="7" id="KW-0862">Zinc</keyword>
<dbReference type="HOGENOM" id="CLU_029918_0_0_5"/>
<keyword evidence="5" id="KW-0732">Signal</keyword>
<feature type="region of interest" description="Disordered" evidence="12">
    <location>
        <begin position="453"/>
        <end position="481"/>
    </location>
</feature>
<dbReference type="GO" id="GO:0008237">
    <property type="term" value="F:metallopeptidase activity"/>
    <property type="evidence" value="ECO:0007669"/>
    <property type="project" value="UniProtKB-KW"/>
</dbReference>
<dbReference type="GO" id="GO:0006508">
    <property type="term" value="P:proteolysis"/>
    <property type="evidence" value="ECO:0007669"/>
    <property type="project" value="UniProtKB-KW"/>
</dbReference>
<dbReference type="eggNOG" id="COG3108">
    <property type="taxonomic scope" value="Bacteria"/>
</dbReference>
<keyword evidence="3" id="KW-0645">Protease</keyword>
<evidence type="ECO:0000256" key="9">
    <source>
        <dbReference type="ARBA" id="ARBA00023316"/>
    </source>
</evidence>
<dbReference type="AlphaFoldDB" id="L0EUE9"/>
<evidence type="ECO:0000256" key="1">
    <source>
        <dbReference type="ARBA" id="ARBA00001947"/>
    </source>
</evidence>
<dbReference type="KEGG" id="lcc:B488_05850"/>
<dbReference type="PATRIC" id="fig|1215343.11.peg.595"/>
<comment type="cofactor">
    <cofactor evidence="1">
        <name>Zn(2+)</name>
        <dbReference type="ChEBI" id="CHEBI:29105"/>
    </cofactor>
</comment>
<feature type="compositionally biased region" description="Polar residues" evidence="12">
    <location>
        <begin position="414"/>
        <end position="427"/>
    </location>
</feature>
<dbReference type="Gene3D" id="3.30.1380.10">
    <property type="match status" value="1"/>
</dbReference>
<evidence type="ECO:0000256" key="11">
    <source>
        <dbReference type="ARBA" id="ARBA00093666"/>
    </source>
</evidence>
<keyword evidence="6" id="KW-0378">Hydrolase</keyword>
<dbReference type="InterPro" id="IPR009045">
    <property type="entry name" value="Zn_M74/Hedgehog-like"/>
</dbReference>
<evidence type="ECO:0000313" key="14">
    <source>
        <dbReference type="Proteomes" id="UP000010799"/>
    </source>
</evidence>
<dbReference type="Pfam" id="PF05951">
    <property type="entry name" value="Peptidase_M15_2"/>
    <property type="match status" value="1"/>
</dbReference>
<keyword evidence="4" id="KW-0479">Metal-binding</keyword>
<evidence type="ECO:0000256" key="4">
    <source>
        <dbReference type="ARBA" id="ARBA00022723"/>
    </source>
</evidence>